<dbReference type="SUPFAM" id="SSF161098">
    <property type="entry name" value="MetI-like"/>
    <property type="match status" value="1"/>
</dbReference>
<dbReference type="GO" id="GO:0005886">
    <property type="term" value="C:plasma membrane"/>
    <property type="evidence" value="ECO:0007669"/>
    <property type="project" value="UniProtKB-SubCell"/>
</dbReference>
<reference evidence="11" key="1">
    <citation type="submission" date="2017-09" db="EMBL/GenBank/DDBJ databases">
        <authorList>
            <person name="Regsiter A."/>
            <person name="William W."/>
        </authorList>
    </citation>
    <scope>NUCLEOTIDE SEQUENCE [LARGE SCALE GENOMIC DNA]</scope>
    <source>
        <strain evidence="11">500-1</strain>
    </source>
</reference>
<accession>A0A2C8F6H1</accession>
<keyword evidence="11" id="KW-1185">Reference proteome</keyword>
<evidence type="ECO:0000256" key="2">
    <source>
        <dbReference type="ARBA" id="ARBA00022448"/>
    </source>
</evidence>
<dbReference type="PANTHER" id="PTHR43357">
    <property type="entry name" value="INNER MEMBRANE ABC TRANSPORTER PERMEASE PROTEIN YDCV"/>
    <property type="match status" value="1"/>
</dbReference>
<comment type="similarity">
    <text evidence="8">Belongs to the binding-protein-dependent transport system permease family.</text>
</comment>
<dbReference type="InterPro" id="IPR000515">
    <property type="entry name" value="MetI-like"/>
</dbReference>
<keyword evidence="3" id="KW-1003">Cell membrane</keyword>
<dbReference type="EMBL" id="LT907975">
    <property type="protein sequence ID" value="SOB58202.1"/>
    <property type="molecule type" value="Genomic_DNA"/>
</dbReference>
<feature type="transmembrane region" description="Helical" evidence="8">
    <location>
        <begin position="63"/>
        <end position="85"/>
    </location>
</feature>
<dbReference type="RefSeq" id="WP_097011308.1">
    <property type="nucleotide sequence ID" value="NZ_LT907975.1"/>
</dbReference>
<feature type="transmembrane region" description="Helical" evidence="8">
    <location>
        <begin position="97"/>
        <end position="118"/>
    </location>
</feature>
<evidence type="ECO:0000256" key="4">
    <source>
        <dbReference type="ARBA" id="ARBA00022519"/>
    </source>
</evidence>
<feature type="transmembrane region" description="Helical" evidence="8">
    <location>
        <begin position="124"/>
        <end position="143"/>
    </location>
</feature>
<dbReference type="AlphaFoldDB" id="A0A2C8F6H1"/>
<dbReference type="Pfam" id="PF00528">
    <property type="entry name" value="BPD_transp_1"/>
    <property type="match status" value="1"/>
</dbReference>
<name>A0A2C8F6H1_9BACT</name>
<dbReference type="KEGG" id="pprf:DPRO_1312"/>
<evidence type="ECO:0000259" key="9">
    <source>
        <dbReference type="PROSITE" id="PS50928"/>
    </source>
</evidence>
<proteinExistence type="inferred from homology"/>
<keyword evidence="2 8" id="KW-0813">Transport</keyword>
<dbReference type="Proteomes" id="UP000219215">
    <property type="component" value="Chromosome DPRO"/>
</dbReference>
<dbReference type="GO" id="GO:0055085">
    <property type="term" value="P:transmembrane transport"/>
    <property type="evidence" value="ECO:0007669"/>
    <property type="project" value="InterPro"/>
</dbReference>
<evidence type="ECO:0000256" key="7">
    <source>
        <dbReference type="ARBA" id="ARBA00023136"/>
    </source>
</evidence>
<evidence type="ECO:0000313" key="10">
    <source>
        <dbReference type="EMBL" id="SOB58202.1"/>
    </source>
</evidence>
<feature type="domain" description="ABC transmembrane type-1" evidence="9">
    <location>
        <begin position="59"/>
        <end position="247"/>
    </location>
</feature>
<feature type="transmembrane region" description="Helical" evidence="8">
    <location>
        <begin position="230"/>
        <end position="255"/>
    </location>
</feature>
<comment type="subcellular location">
    <subcellularLocation>
        <location evidence="1">Cell inner membrane</location>
        <topology evidence="1">Multi-pass membrane protein</topology>
    </subcellularLocation>
    <subcellularLocation>
        <location evidence="8">Cell membrane</location>
        <topology evidence="8">Multi-pass membrane protein</topology>
    </subcellularLocation>
</comment>
<dbReference type="CDD" id="cd06261">
    <property type="entry name" value="TM_PBP2"/>
    <property type="match status" value="1"/>
</dbReference>
<feature type="transmembrane region" description="Helical" evidence="8">
    <location>
        <begin position="179"/>
        <end position="210"/>
    </location>
</feature>
<evidence type="ECO:0000256" key="1">
    <source>
        <dbReference type="ARBA" id="ARBA00004429"/>
    </source>
</evidence>
<evidence type="ECO:0000256" key="5">
    <source>
        <dbReference type="ARBA" id="ARBA00022692"/>
    </source>
</evidence>
<dbReference type="Gene3D" id="1.10.3720.10">
    <property type="entry name" value="MetI-like"/>
    <property type="match status" value="1"/>
</dbReference>
<keyword evidence="6 8" id="KW-1133">Transmembrane helix</keyword>
<dbReference type="InterPro" id="IPR035906">
    <property type="entry name" value="MetI-like_sf"/>
</dbReference>
<keyword evidence="7 8" id="KW-0472">Membrane</keyword>
<dbReference type="PROSITE" id="PS50928">
    <property type="entry name" value="ABC_TM1"/>
    <property type="match status" value="1"/>
</dbReference>
<keyword evidence="4" id="KW-0997">Cell inner membrane</keyword>
<feature type="transmembrane region" description="Helical" evidence="8">
    <location>
        <begin position="5"/>
        <end position="27"/>
    </location>
</feature>
<sequence>MRHRLFFGLIAFTSLIPLVVLILYVMAPRWKFPDVIPSEFNLHAIQYLWTQRGPLVGHLLSSLGYSLLTAILTFLLCIGPAHLFARRRFRGKHLLEGILLAPALVPAMTFSMGVHYIFIKVGLADTFIGIVLVLTVFSYPYMLRALTAGYQAFGKEYEQCAHNLGAGPLQRLWSVELPLLIPSAIAGGSVVFLVAFSEYFLVFLIGGGAVDSFTGHLFPYLTSSDRSTGSMMTLIFLCIPILLFFLMEMIISVIYRKRGMY</sequence>
<evidence type="ECO:0000256" key="8">
    <source>
        <dbReference type="RuleBase" id="RU363032"/>
    </source>
</evidence>
<dbReference type="OrthoDB" id="9782004at2"/>
<evidence type="ECO:0000256" key="6">
    <source>
        <dbReference type="ARBA" id="ARBA00022989"/>
    </source>
</evidence>
<organism evidence="10 11">
    <name type="scientific">Pseudodesulfovibrio profundus</name>
    <dbReference type="NCBI Taxonomy" id="57320"/>
    <lineage>
        <taxon>Bacteria</taxon>
        <taxon>Pseudomonadati</taxon>
        <taxon>Thermodesulfobacteriota</taxon>
        <taxon>Desulfovibrionia</taxon>
        <taxon>Desulfovibrionales</taxon>
        <taxon>Desulfovibrionaceae</taxon>
    </lineage>
</organism>
<protein>
    <submittedName>
        <fullName evidence="10">Putative ABC transporter, permease protein</fullName>
    </submittedName>
</protein>
<keyword evidence="5 8" id="KW-0812">Transmembrane</keyword>
<evidence type="ECO:0000313" key="11">
    <source>
        <dbReference type="Proteomes" id="UP000219215"/>
    </source>
</evidence>
<evidence type="ECO:0000256" key="3">
    <source>
        <dbReference type="ARBA" id="ARBA00022475"/>
    </source>
</evidence>
<gene>
    <name evidence="10" type="ORF">DPRO_1312</name>
</gene>
<dbReference type="PANTHER" id="PTHR43357:SF4">
    <property type="entry name" value="INNER MEMBRANE ABC TRANSPORTER PERMEASE PROTEIN YDCV"/>
    <property type="match status" value="1"/>
</dbReference>